<feature type="compositionally biased region" description="Low complexity" evidence="7">
    <location>
        <begin position="48"/>
        <end position="63"/>
    </location>
</feature>
<comment type="subcellular location">
    <subcellularLocation>
        <location evidence="1">Cell membrane</location>
        <topology evidence="1">Multi-pass membrane protein</topology>
    </subcellularLocation>
</comment>
<feature type="transmembrane region" description="Helical" evidence="8">
    <location>
        <begin position="515"/>
        <end position="536"/>
    </location>
</feature>
<dbReference type="EMBL" id="QZEY01000004">
    <property type="protein sequence ID" value="RJL32382.1"/>
    <property type="molecule type" value="Genomic_DNA"/>
</dbReference>
<evidence type="ECO:0000256" key="6">
    <source>
        <dbReference type="ARBA" id="ARBA00023136"/>
    </source>
</evidence>
<organism evidence="10 11">
    <name type="scientific">Bailinhaonella thermotolerans</name>
    <dbReference type="NCBI Taxonomy" id="1070861"/>
    <lineage>
        <taxon>Bacteria</taxon>
        <taxon>Bacillati</taxon>
        <taxon>Actinomycetota</taxon>
        <taxon>Actinomycetes</taxon>
        <taxon>Streptosporangiales</taxon>
        <taxon>Streptosporangiaceae</taxon>
        <taxon>Bailinhaonella</taxon>
    </lineage>
</organism>
<feature type="transmembrane region" description="Helical" evidence="8">
    <location>
        <begin position="218"/>
        <end position="243"/>
    </location>
</feature>
<dbReference type="PROSITE" id="PS00216">
    <property type="entry name" value="SUGAR_TRANSPORT_1"/>
    <property type="match status" value="1"/>
</dbReference>
<dbReference type="GO" id="GO:0005886">
    <property type="term" value="C:plasma membrane"/>
    <property type="evidence" value="ECO:0007669"/>
    <property type="project" value="UniProtKB-SubCell"/>
</dbReference>
<feature type="domain" description="Major facilitator superfamily (MFS) profile" evidence="9">
    <location>
        <begin position="188"/>
        <end position="567"/>
    </location>
</feature>
<feature type="transmembrane region" description="Helical" evidence="8">
    <location>
        <begin position="423"/>
        <end position="444"/>
    </location>
</feature>
<keyword evidence="5 8" id="KW-1133">Transmembrane helix</keyword>
<keyword evidence="3" id="KW-1003">Cell membrane</keyword>
<dbReference type="InterPro" id="IPR036259">
    <property type="entry name" value="MFS_trans_sf"/>
</dbReference>
<reference evidence="10 11" key="1">
    <citation type="submission" date="2018-09" db="EMBL/GenBank/DDBJ databases">
        <title>YIM 75507 draft genome.</title>
        <authorList>
            <person name="Tang S."/>
            <person name="Feng Y."/>
        </authorList>
    </citation>
    <scope>NUCLEOTIDE SEQUENCE [LARGE SCALE GENOMIC DNA]</scope>
    <source>
        <strain evidence="10 11">YIM 75507</strain>
    </source>
</reference>
<feature type="transmembrane region" description="Helical" evidence="8">
    <location>
        <begin position="188"/>
        <end position="206"/>
    </location>
</feature>
<keyword evidence="11" id="KW-1185">Reference proteome</keyword>
<evidence type="ECO:0000256" key="7">
    <source>
        <dbReference type="SAM" id="MobiDB-lite"/>
    </source>
</evidence>
<dbReference type="InterPro" id="IPR011701">
    <property type="entry name" value="MFS"/>
</dbReference>
<dbReference type="Gene3D" id="1.20.1250.20">
    <property type="entry name" value="MFS general substrate transporter like domains"/>
    <property type="match status" value="1"/>
</dbReference>
<dbReference type="GO" id="GO:0022857">
    <property type="term" value="F:transmembrane transporter activity"/>
    <property type="evidence" value="ECO:0007669"/>
    <property type="project" value="InterPro"/>
</dbReference>
<name>A0A3A4B4L0_9ACTN</name>
<evidence type="ECO:0000313" key="11">
    <source>
        <dbReference type="Proteomes" id="UP000265768"/>
    </source>
</evidence>
<feature type="compositionally biased region" description="Polar residues" evidence="7">
    <location>
        <begin position="116"/>
        <end position="128"/>
    </location>
</feature>
<feature type="compositionally biased region" description="Basic residues" evidence="7">
    <location>
        <begin position="95"/>
        <end position="113"/>
    </location>
</feature>
<keyword evidence="2" id="KW-0813">Transport</keyword>
<dbReference type="Pfam" id="PF07690">
    <property type="entry name" value="MFS_1"/>
    <property type="match status" value="1"/>
</dbReference>
<sequence>MSVCIQCVVARRPSSSPAAARANAPVHNDMTRAPRACASRSAARRRGSPTSSALTASSGSAGTMTVSAVTRPSRSYAVCGANPPRVRVVPGSAAHTRRVYHGSWRPRRSRPKTSHAMDTSNSGTPSVTARATTPGFLPMPPPYWQYFASGRRSCHSSGYERSANVISVKDTTSPAPRATGSPATGSRAMFALAAAVVGLCLAASALPSPMYGVYAARWHIPASTVTLIYAAYCFGVLAALLLLGRVSDSWGRRPVIAAGLAGLLVAMVMFMYASGVAWLFAARAVQGVATGVAISAAGAALLEAQPRRDAARAGLTNAGASALGVGAGGLLGAVLLRFAPVPLVVSFAVLAVLVVLLLGGLLLVPETVSARTGFRVAPPGVPRAILAPFALAGLGITCSWSVMGLYLGLVGTLAPDLMHTRSVLAAGWAIFAMGGACAAAPLITPKAGPPMQIARGTALLAVGVALIAWASSIASAPLFIAASVLTGWGGGLAMSGALGGVGAAAPADRRAQVMAAFYIVAYAAISVPAIGAGFTVRHLGAAGAFQVFGAGIAVVSLGTAALALTRHRAAGRAGAAPGGRRSEEALTGGG</sequence>
<dbReference type="InterPro" id="IPR005829">
    <property type="entry name" value="Sugar_transporter_CS"/>
</dbReference>
<dbReference type="Proteomes" id="UP000265768">
    <property type="component" value="Unassembled WGS sequence"/>
</dbReference>
<feature type="region of interest" description="Disordered" evidence="7">
    <location>
        <begin position="15"/>
        <end position="63"/>
    </location>
</feature>
<feature type="transmembrane region" description="Helical" evidence="8">
    <location>
        <begin position="385"/>
        <end position="403"/>
    </location>
</feature>
<evidence type="ECO:0000259" key="9">
    <source>
        <dbReference type="PROSITE" id="PS50850"/>
    </source>
</evidence>
<dbReference type="InterPro" id="IPR020846">
    <property type="entry name" value="MFS_dom"/>
</dbReference>
<dbReference type="SUPFAM" id="SSF103473">
    <property type="entry name" value="MFS general substrate transporter"/>
    <property type="match status" value="1"/>
</dbReference>
<accession>A0A3A4B4L0</accession>
<dbReference type="AlphaFoldDB" id="A0A3A4B4L0"/>
<feature type="transmembrane region" description="Helical" evidence="8">
    <location>
        <begin position="255"/>
        <end position="274"/>
    </location>
</feature>
<keyword evidence="6 8" id="KW-0472">Membrane</keyword>
<comment type="caution">
    <text evidence="10">The sequence shown here is derived from an EMBL/GenBank/DDBJ whole genome shotgun (WGS) entry which is preliminary data.</text>
</comment>
<evidence type="ECO:0000256" key="2">
    <source>
        <dbReference type="ARBA" id="ARBA00022448"/>
    </source>
</evidence>
<feature type="transmembrane region" description="Helical" evidence="8">
    <location>
        <begin position="314"/>
        <end position="338"/>
    </location>
</feature>
<dbReference type="PROSITE" id="PS50850">
    <property type="entry name" value="MFS"/>
    <property type="match status" value="1"/>
</dbReference>
<gene>
    <name evidence="10" type="ORF">D5H75_12600</name>
</gene>
<feature type="transmembrane region" description="Helical" evidence="8">
    <location>
        <begin position="542"/>
        <end position="564"/>
    </location>
</feature>
<feature type="transmembrane region" description="Helical" evidence="8">
    <location>
        <begin position="456"/>
        <end position="474"/>
    </location>
</feature>
<evidence type="ECO:0000256" key="4">
    <source>
        <dbReference type="ARBA" id="ARBA00022692"/>
    </source>
</evidence>
<evidence type="ECO:0000256" key="3">
    <source>
        <dbReference type="ARBA" id="ARBA00022475"/>
    </source>
</evidence>
<protein>
    <submittedName>
        <fullName evidence="10">MFS transporter</fullName>
    </submittedName>
</protein>
<dbReference type="PANTHER" id="PTHR23517">
    <property type="entry name" value="RESISTANCE PROTEIN MDTM, PUTATIVE-RELATED-RELATED"/>
    <property type="match status" value="1"/>
</dbReference>
<keyword evidence="4 8" id="KW-0812">Transmembrane</keyword>
<feature type="transmembrane region" description="Helical" evidence="8">
    <location>
        <begin position="280"/>
        <end position="302"/>
    </location>
</feature>
<proteinExistence type="predicted"/>
<dbReference type="PANTHER" id="PTHR23517:SF13">
    <property type="entry name" value="MAJOR FACILITATOR SUPERFAMILY MFS_1"/>
    <property type="match status" value="1"/>
</dbReference>
<evidence type="ECO:0000313" key="10">
    <source>
        <dbReference type="EMBL" id="RJL32382.1"/>
    </source>
</evidence>
<evidence type="ECO:0000256" key="8">
    <source>
        <dbReference type="SAM" id="Phobius"/>
    </source>
</evidence>
<feature type="compositionally biased region" description="Low complexity" evidence="7">
    <location>
        <begin position="15"/>
        <end position="41"/>
    </location>
</feature>
<feature type="transmembrane region" description="Helical" evidence="8">
    <location>
        <begin position="480"/>
        <end position="503"/>
    </location>
</feature>
<evidence type="ECO:0000256" key="5">
    <source>
        <dbReference type="ARBA" id="ARBA00022989"/>
    </source>
</evidence>
<evidence type="ECO:0000256" key="1">
    <source>
        <dbReference type="ARBA" id="ARBA00004651"/>
    </source>
</evidence>
<feature type="transmembrane region" description="Helical" evidence="8">
    <location>
        <begin position="344"/>
        <end position="364"/>
    </location>
</feature>
<dbReference type="InterPro" id="IPR050171">
    <property type="entry name" value="MFS_Transporters"/>
</dbReference>
<feature type="region of interest" description="Disordered" evidence="7">
    <location>
        <begin position="93"/>
        <end position="128"/>
    </location>
</feature>